<evidence type="ECO:0000313" key="2">
    <source>
        <dbReference type="Proteomes" id="UP000325313"/>
    </source>
</evidence>
<comment type="caution">
    <text evidence="1">The sequence shown here is derived from an EMBL/GenBank/DDBJ whole genome shotgun (WGS) entry which is preliminary data.</text>
</comment>
<reference evidence="1 2" key="1">
    <citation type="submission" date="2019-05" db="EMBL/GenBank/DDBJ databases">
        <title>Emergence of the Ug99 lineage of the wheat stem rust pathogen through somatic hybridization.</title>
        <authorList>
            <person name="Li F."/>
            <person name="Upadhyaya N.M."/>
            <person name="Sperschneider J."/>
            <person name="Matny O."/>
            <person name="Nguyen-Phuc H."/>
            <person name="Mago R."/>
            <person name="Raley C."/>
            <person name="Miller M.E."/>
            <person name="Silverstein K.A.T."/>
            <person name="Henningsen E."/>
            <person name="Hirsch C.D."/>
            <person name="Visser B."/>
            <person name="Pretorius Z.A."/>
            <person name="Steffenson B.J."/>
            <person name="Schwessinger B."/>
            <person name="Dodds P.N."/>
            <person name="Figueroa M."/>
        </authorList>
    </citation>
    <scope>NUCLEOTIDE SEQUENCE [LARGE SCALE GENOMIC DNA]</scope>
    <source>
        <strain evidence="1 2">Ug99</strain>
    </source>
</reference>
<evidence type="ECO:0000313" key="1">
    <source>
        <dbReference type="EMBL" id="KAA1076148.1"/>
    </source>
</evidence>
<dbReference type="Proteomes" id="UP000325313">
    <property type="component" value="Unassembled WGS sequence"/>
</dbReference>
<accession>A0A5B0MIT5</accession>
<name>A0A5B0MIT5_PUCGR</name>
<dbReference type="EMBL" id="VDEP01000471">
    <property type="protein sequence ID" value="KAA1076148.1"/>
    <property type="molecule type" value="Genomic_DNA"/>
</dbReference>
<proteinExistence type="predicted"/>
<dbReference type="AlphaFoldDB" id="A0A5B0MIT5"/>
<organism evidence="1 2">
    <name type="scientific">Puccinia graminis f. sp. tritici</name>
    <dbReference type="NCBI Taxonomy" id="56615"/>
    <lineage>
        <taxon>Eukaryota</taxon>
        <taxon>Fungi</taxon>
        <taxon>Dikarya</taxon>
        <taxon>Basidiomycota</taxon>
        <taxon>Pucciniomycotina</taxon>
        <taxon>Pucciniomycetes</taxon>
        <taxon>Pucciniales</taxon>
        <taxon>Pucciniaceae</taxon>
        <taxon>Puccinia</taxon>
    </lineage>
</organism>
<gene>
    <name evidence="1" type="ORF">PGTUg99_036428</name>
</gene>
<sequence length="111" mass="12473">MLSAAFLWKCQKNTTPPADDYLFLTPSQINTILHKGKASPATSLIYSADQLNEIAHSCLIDLQDYFNLYAARSPQEALACVYLVTRHQDHFSAFLKAVKLLIDRSIEDKNA</sequence>
<protein>
    <submittedName>
        <fullName evidence="1">Uncharacterized protein</fullName>
    </submittedName>
</protein>